<proteinExistence type="predicted"/>
<dbReference type="Proteomes" id="UP001627154">
    <property type="component" value="Unassembled WGS sequence"/>
</dbReference>
<name>A0ABD2XBJ9_9HYME</name>
<dbReference type="EMBL" id="JBJJXI010000037">
    <property type="protein sequence ID" value="KAL3402132.1"/>
    <property type="molecule type" value="Genomic_DNA"/>
</dbReference>
<keyword evidence="2" id="KW-1185">Reference proteome</keyword>
<evidence type="ECO:0000313" key="1">
    <source>
        <dbReference type="EMBL" id="KAL3402132.1"/>
    </source>
</evidence>
<evidence type="ECO:0000313" key="2">
    <source>
        <dbReference type="Proteomes" id="UP001627154"/>
    </source>
</evidence>
<gene>
    <name evidence="1" type="ORF">TKK_004684</name>
</gene>
<reference evidence="1 2" key="1">
    <citation type="journal article" date="2024" name="bioRxiv">
        <title>A reference genome for Trichogramma kaykai: A tiny desert-dwelling parasitoid wasp with competing sex-ratio distorters.</title>
        <authorList>
            <person name="Culotta J."/>
            <person name="Lindsey A.R."/>
        </authorList>
    </citation>
    <scope>NUCLEOTIDE SEQUENCE [LARGE SCALE GENOMIC DNA]</scope>
    <source>
        <strain evidence="1 2">KSX58</strain>
    </source>
</reference>
<organism evidence="1 2">
    <name type="scientific">Trichogramma kaykai</name>
    <dbReference type="NCBI Taxonomy" id="54128"/>
    <lineage>
        <taxon>Eukaryota</taxon>
        <taxon>Metazoa</taxon>
        <taxon>Ecdysozoa</taxon>
        <taxon>Arthropoda</taxon>
        <taxon>Hexapoda</taxon>
        <taxon>Insecta</taxon>
        <taxon>Pterygota</taxon>
        <taxon>Neoptera</taxon>
        <taxon>Endopterygota</taxon>
        <taxon>Hymenoptera</taxon>
        <taxon>Apocrita</taxon>
        <taxon>Proctotrupomorpha</taxon>
        <taxon>Chalcidoidea</taxon>
        <taxon>Trichogrammatidae</taxon>
        <taxon>Trichogramma</taxon>
    </lineage>
</organism>
<sequence>MRSAMQRSSGFFPETVHQSAADEYSYDRTCLGFVFQEEQKPSPRRCRRCCRARGGVWWRQVVSLVDSAARRAKREPVHSAHKSPKIPFDFYAPFSTGSPRFL</sequence>
<accession>A0ABD2XBJ9</accession>
<protein>
    <submittedName>
        <fullName evidence="1">Uncharacterized protein</fullName>
    </submittedName>
</protein>
<dbReference type="AlphaFoldDB" id="A0ABD2XBJ9"/>
<comment type="caution">
    <text evidence="1">The sequence shown here is derived from an EMBL/GenBank/DDBJ whole genome shotgun (WGS) entry which is preliminary data.</text>
</comment>